<dbReference type="GO" id="GO:0008710">
    <property type="term" value="F:8-amino-7-oxononanoate synthase activity"/>
    <property type="evidence" value="ECO:0007669"/>
    <property type="project" value="UniProtKB-UniRule"/>
</dbReference>
<dbReference type="InterPro" id="IPR005815">
    <property type="entry name" value="BioA"/>
</dbReference>
<dbReference type="GO" id="GO:0004015">
    <property type="term" value="F:adenosylmethionine-8-amino-7-oxononanoate transaminase activity"/>
    <property type="evidence" value="ECO:0007669"/>
    <property type="project" value="UniProtKB-EC"/>
</dbReference>
<dbReference type="InterPro" id="IPR005814">
    <property type="entry name" value="Aminotrans_3"/>
</dbReference>
<name>A0A158DAR2_9BURK</name>
<dbReference type="InterPro" id="IPR049704">
    <property type="entry name" value="Aminotrans_3_PPA_site"/>
</dbReference>
<dbReference type="PROSITE" id="PS00600">
    <property type="entry name" value="AA_TRANSFER_CLASS_3"/>
    <property type="match status" value="1"/>
</dbReference>
<dbReference type="FunFam" id="3.40.640.10:FF:000004">
    <property type="entry name" value="Acetylornithine aminotransferase"/>
    <property type="match status" value="1"/>
</dbReference>
<dbReference type="GO" id="GO:0030170">
    <property type="term" value="F:pyridoxal phosphate binding"/>
    <property type="evidence" value="ECO:0007669"/>
    <property type="project" value="UniProtKB-UniRule"/>
</dbReference>
<evidence type="ECO:0000259" key="16">
    <source>
        <dbReference type="Pfam" id="PF00155"/>
    </source>
</evidence>
<evidence type="ECO:0000256" key="11">
    <source>
        <dbReference type="ARBA" id="ARBA00048449"/>
    </source>
</evidence>
<evidence type="ECO:0000256" key="8">
    <source>
        <dbReference type="ARBA" id="ARBA00022756"/>
    </source>
</evidence>
<feature type="binding site" evidence="13">
    <location>
        <position position="800"/>
    </location>
    <ligand>
        <name>substrate</name>
    </ligand>
</feature>
<keyword evidence="6 13" id="KW-0808">Transferase</keyword>
<evidence type="ECO:0000313" key="18">
    <source>
        <dbReference type="Proteomes" id="UP000054870"/>
    </source>
</evidence>
<feature type="compositionally biased region" description="Basic residues" evidence="15">
    <location>
        <begin position="410"/>
        <end position="432"/>
    </location>
</feature>
<reference evidence="17" key="1">
    <citation type="submission" date="2016-01" db="EMBL/GenBank/DDBJ databases">
        <authorList>
            <person name="Peeters C."/>
        </authorList>
    </citation>
    <scope>NUCLEOTIDE SEQUENCE [LARGE SCALE GENOMIC DNA]</scope>
    <source>
        <strain evidence="17">LMG 29318</strain>
    </source>
</reference>
<evidence type="ECO:0000256" key="10">
    <source>
        <dbReference type="ARBA" id="ARBA00047715"/>
    </source>
</evidence>
<evidence type="ECO:0000256" key="14">
    <source>
        <dbReference type="PIRSR" id="PIRSR604723-51"/>
    </source>
</evidence>
<evidence type="ECO:0000256" key="13">
    <source>
        <dbReference type="HAMAP-Rule" id="MF_01693"/>
    </source>
</evidence>
<dbReference type="InterPro" id="IPR015424">
    <property type="entry name" value="PyrdxlP-dep_Trfase"/>
</dbReference>
<keyword evidence="7" id="KW-0949">S-adenosyl-L-methionine</keyword>
<dbReference type="Gene3D" id="3.90.1150.10">
    <property type="entry name" value="Aspartate Aminotransferase, domain 1"/>
    <property type="match status" value="2"/>
</dbReference>
<proteinExistence type="inferred from homology"/>
<dbReference type="UniPathway" id="UPA00078"/>
<comment type="catalytic activity">
    <reaction evidence="12">
        <text>L-2,4-diaminobutanoate + 2-oxoglutarate = L-aspartate 4-semialdehyde + L-glutamate</text>
        <dbReference type="Rhea" id="RHEA:11160"/>
        <dbReference type="ChEBI" id="CHEBI:16810"/>
        <dbReference type="ChEBI" id="CHEBI:29985"/>
        <dbReference type="ChEBI" id="CHEBI:58761"/>
        <dbReference type="ChEBI" id="CHEBI:537519"/>
        <dbReference type="EC" id="2.6.1.76"/>
    </reaction>
</comment>
<feature type="domain" description="Aminotransferase class I/classII large" evidence="16">
    <location>
        <begin position="481"/>
        <end position="824"/>
    </location>
</feature>
<comment type="similarity">
    <text evidence="13">Belongs to the class-II pyridoxal-phosphate-dependent aminotransferase family. BioF subfamily.</text>
</comment>
<dbReference type="InterPro" id="IPR004723">
    <property type="entry name" value="AONS_Archaea/Proteobacteria"/>
</dbReference>
<dbReference type="InterPro" id="IPR004839">
    <property type="entry name" value="Aminotransferase_I/II_large"/>
</dbReference>
<evidence type="ECO:0000313" key="17">
    <source>
        <dbReference type="EMBL" id="SAK91648.1"/>
    </source>
</evidence>
<accession>A0A158DAR2</accession>
<dbReference type="AlphaFoldDB" id="A0A158DAR2"/>
<comment type="cofactor">
    <cofactor evidence="1 13 14">
        <name>pyridoxal 5'-phosphate</name>
        <dbReference type="ChEBI" id="CHEBI:597326"/>
    </cofactor>
</comment>
<evidence type="ECO:0000256" key="4">
    <source>
        <dbReference type="ARBA" id="ARBA00011738"/>
    </source>
</evidence>
<comment type="pathway">
    <text evidence="3">Cofactor biosynthesis; biotin biosynthesis; 7,8-diaminononanoate from 8-amino-7-oxononanoate (SAM route): step 1/1.</text>
</comment>
<dbReference type="InterPro" id="IPR015422">
    <property type="entry name" value="PyrdxlP-dep_Trfase_small"/>
</dbReference>
<evidence type="ECO:0000256" key="3">
    <source>
        <dbReference type="ARBA" id="ARBA00005063"/>
    </source>
</evidence>
<evidence type="ECO:0000256" key="15">
    <source>
        <dbReference type="SAM" id="MobiDB-lite"/>
    </source>
</evidence>
<feature type="binding site" evidence="13">
    <location>
        <position position="461"/>
    </location>
    <ligand>
        <name>substrate</name>
    </ligand>
</feature>
<protein>
    <recommendedName>
        <fullName evidence="13">8-amino-7-oxononanoate synthase</fullName>
        <shortName evidence="13">AONS</shortName>
        <ecNumber evidence="13">2.3.1.47</ecNumber>
    </recommendedName>
    <alternativeName>
        <fullName evidence="13">7-keto-8-amino-pelargonic acid synthase</fullName>
        <shortName evidence="13">7-KAP synthase</shortName>
        <shortName evidence="13">KAPA synthase</shortName>
    </alternativeName>
    <alternativeName>
        <fullName evidence="13">8-amino-7-ketopelargonate synthase</fullName>
    </alternativeName>
</protein>
<dbReference type="InterPro" id="IPR050087">
    <property type="entry name" value="AON_synthase_class-II"/>
</dbReference>
<keyword evidence="8 13" id="KW-0093">Biotin biosynthesis</keyword>
<feature type="modified residue" description="N6-(pyridoxal phosphate)lysine" evidence="13 14">
    <location>
        <position position="684"/>
    </location>
</feature>
<comment type="subunit">
    <text evidence="4 13">Homodimer.</text>
</comment>
<evidence type="ECO:0000256" key="2">
    <source>
        <dbReference type="ARBA" id="ARBA00004946"/>
    </source>
</evidence>
<dbReference type="InterPro" id="IPR022834">
    <property type="entry name" value="AONS_Proteobacteria"/>
</dbReference>
<gene>
    <name evidence="13" type="primary">bioF</name>
    <name evidence="17" type="ORF">AWB75_06453</name>
</gene>
<dbReference type="NCBIfam" id="TIGR00858">
    <property type="entry name" value="bioF"/>
    <property type="match status" value="1"/>
</dbReference>
<dbReference type="HAMAP" id="MF_01693">
    <property type="entry name" value="BioF_aminotrans_2"/>
    <property type="match status" value="1"/>
</dbReference>
<evidence type="ECO:0000256" key="5">
    <source>
        <dbReference type="ARBA" id="ARBA00022576"/>
    </source>
</evidence>
<comment type="catalytic activity">
    <reaction evidence="10 13">
        <text>6-carboxyhexanoyl-[ACP] + L-alanine + H(+) = (8S)-8-amino-7-oxononanoate + holo-[ACP] + CO2</text>
        <dbReference type="Rhea" id="RHEA:42288"/>
        <dbReference type="Rhea" id="RHEA-COMP:9685"/>
        <dbReference type="Rhea" id="RHEA-COMP:9955"/>
        <dbReference type="ChEBI" id="CHEBI:15378"/>
        <dbReference type="ChEBI" id="CHEBI:16526"/>
        <dbReference type="ChEBI" id="CHEBI:57972"/>
        <dbReference type="ChEBI" id="CHEBI:64479"/>
        <dbReference type="ChEBI" id="CHEBI:78846"/>
        <dbReference type="ChEBI" id="CHEBI:149468"/>
        <dbReference type="EC" id="2.3.1.47"/>
    </reaction>
</comment>
<dbReference type="NCBIfam" id="TIGR00508">
    <property type="entry name" value="bioA"/>
    <property type="match status" value="1"/>
</dbReference>
<dbReference type="Proteomes" id="UP000054870">
    <property type="component" value="Unassembled WGS sequence"/>
</dbReference>
<dbReference type="GO" id="GO:0045303">
    <property type="term" value="F:diaminobutyrate-2-oxoglutarate transaminase activity"/>
    <property type="evidence" value="ECO:0007669"/>
    <property type="project" value="UniProtKB-EC"/>
</dbReference>
<evidence type="ECO:0000256" key="6">
    <source>
        <dbReference type="ARBA" id="ARBA00022679"/>
    </source>
</evidence>
<evidence type="ECO:0000256" key="9">
    <source>
        <dbReference type="ARBA" id="ARBA00022898"/>
    </source>
</evidence>
<comment type="caution">
    <text evidence="17">The sequence shown here is derived from an EMBL/GenBank/DDBJ whole genome shotgun (WGS) entry which is preliminary data.</text>
</comment>
<evidence type="ECO:0000256" key="7">
    <source>
        <dbReference type="ARBA" id="ARBA00022691"/>
    </source>
</evidence>
<feature type="binding site" evidence="13">
    <location>
        <begin position="552"/>
        <end position="553"/>
    </location>
    <ligand>
        <name>pyridoxal 5'-phosphate</name>
        <dbReference type="ChEBI" id="CHEBI:597326"/>
    </ligand>
</feature>
<dbReference type="InterPro" id="IPR015421">
    <property type="entry name" value="PyrdxlP-dep_Trfase_major"/>
</dbReference>
<feature type="binding site" evidence="13">
    <location>
        <position position="577"/>
    </location>
    <ligand>
        <name>substrate</name>
    </ligand>
</feature>
<comment type="function">
    <text evidence="13">Catalyzes the decarboxylative condensation of pimeloyl-[acyl-carrier protein] and L-alanine to produce 8-amino-7-oxononanoate (AON), [acyl-carrier protein], and carbon dioxide.</text>
</comment>
<dbReference type="Pfam" id="PF00155">
    <property type="entry name" value="Aminotran_1_2"/>
    <property type="match status" value="1"/>
</dbReference>
<dbReference type="Gene3D" id="3.40.640.10">
    <property type="entry name" value="Type I PLP-dependent aspartate aminotransferase-like (Major domain)"/>
    <property type="match status" value="2"/>
</dbReference>
<feature type="region of interest" description="Disordered" evidence="15">
    <location>
        <begin position="396"/>
        <end position="435"/>
    </location>
</feature>
<evidence type="ECO:0000256" key="1">
    <source>
        <dbReference type="ARBA" id="ARBA00001933"/>
    </source>
</evidence>
<keyword evidence="18" id="KW-1185">Reference proteome</keyword>
<keyword evidence="5 17" id="KW-0032">Aminotransferase</keyword>
<dbReference type="EC" id="2.3.1.47" evidence="13"/>
<dbReference type="GO" id="GO:0009102">
    <property type="term" value="P:biotin biosynthetic process"/>
    <property type="evidence" value="ECO:0007669"/>
    <property type="project" value="UniProtKB-UniRule"/>
</dbReference>
<feature type="binding site" evidence="13">
    <location>
        <position position="653"/>
    </location>
    <ligand>
        <name>pyridoxal 5'-phosphate</name>
        <dbReference type="ChEBI" id="CHEBI:597326"/>
    </ligand>
</feature>
<feature type="compositionally biased region" description="Basic and acidic residues" evidence="15">
    <location>
        <begin position="396"/>
        <end position="407"/>
    </location>
</feature>
<comment type="catalytic activity">
    <reaction evidence="11">
        <text>(8S)-8-amino-7-oxononanoate + S-adenosyl-L-methionine = S-adenosyl-4-methylsulfanyl-2-oxobutanoate + (7R,8S)-7,8-diammoniononanoate</text>
        <dbReference type="Rhea" id="RHEA:16861"/>
        <dbReference type="ChEBI" id="CHEBI:16490"/>
        <dbReference type="ChEBI" id="CHEBI:59789"/>
        <dbReference type="ChEBI" id="CHEBI:149468"/>
        <dbReference type="ChEBI" id="CHEBI:149469"/>
        <dbReference type="EC" id="2.6.1.62"/>
    </reaction>
</comment>
<comment type="pathway">
    <text evidence="2">Amine and polyamine biosynthesis; ectoine biosynthesis; L-ectoine from L-aspartate 4-semialdehyde: step 1/3.</text>
</comment>
<comment type="caution">
    <text evidence="13">Lacks conserved residue(s) required for the propagation of feature annotation.</text>
</comment>
<dbReference type="SUPFAM" id="SSF53383">
    <property type="entry name" value="PLP-dependent transferases"/>
    <property type="match status" value="2"/>
</dbReference>
<dbReference type="PANTHER" id="PTHR13693">
    <property type="entry name" value="CLASS II AMINOTRANSFERASE/8-AMINO-7-OXONONANOATE SYNTHASE"/>
    <property type="match status" value="1"/>
</dbReference>
<keyword evidence="9 13" id="KW-0663">Pyridoxal phosphate</keyword>
<dbReference type="EMBL" id="FCOF02000057">
    <property type="protein sequence ID" value="SAK91648.1"/>
    <property type="molecule type" value="Genomic_DNA"/>
</dbReference>
<organism evidence="17 18">
    <name type="scientific">Caballeronia catudaia</name>
    <dbReference type="NCBI Taxonomy" id="1777136"/>
    <lineage>
        <taxon>Bacteria</taxon>
        <taxon>Pseudomonadati</taxon>
        <taxon>Pseudomonadota</taxon>
        <taxon>Betaproteobacteria</taxon>
        <taxon>Burkholderiales</taxon>
        <taxon>Burkholderiaceae</taxon>
        <taxon>Caballeronia</taxon>
    </lineage>
</organism>
<feature type="binding site" evidence="13">
    <location>
        <position position="625"/>
    </location>
    <ligand>
        <name>pyridoxal 5'-phosphate</name>
        <dbReference type="ChEBI" id="CHEBI:597326"/>
    </ligand>
</feature>
<dbReference type="PANTHER" id="PTHR13693:SF100">
    <property type="entry name" value="8-AMINO-7-OXONONANOATE SYNTHASE"/>
    <property type="match status" value="1"/>
</dbReference>
<evidence type="ECO:0000256" key="12">
    <source>
        <dbReference type="ARBA" id="ARBA00049111"/>
    </source>
</evidence>
<dbReference type="CDD" id="cd00610">
    <property type="entry name" value="OAT_like"/>
    <property type="match status" value="1"/>
</dbReference>
<sequence length="831" mass="90122">MKAEANQDRVVRSLAAVWHPCTQMKHHEHVPLVPIARGKGAWLYDPEGNRYLDAISSWWVNLFGHANDDINRALMDQLDTLEHAMHAGCTHAPAVELAERLSALTRRTLGHAFFASDGASAVEIALKMSFHFWRNRGHAEKREFACLANSYHGETLGALGVTDVVLFKDAYDALIRHAHVVASPAAVGVDDAIAAMRALFEERASNLAAVIVEPLVQCAAGMLMYDASYLTRLRALCDEFAVHLIADEIAVGCGRTGTFFACEQAGIWPDFICLSKGISGGYLPLSIVLTRDEIYAAFYDDDVTRGFLHSHWYTGNPLACRAALATLDLFDSANVLAENRRKSALLREALQPLFDACARAQSAQQRNDLRARCRHRRQNLLAPLLRQSDAARIADAPHRHDDLHDATVHSLRRRARAARRAHAGHARRHACGGRRMSTTSQALYETLKQGLADIDARGLRRRRKTIDGACSAHLTVDGRAIVGFASNDYLGLTAHEAIRAALAEGASLYGAGSGGSHLLGGHSRAHARLEDDLAAFSGGFVDNPRALYFSTGYMANLAVVTALAGRGTLVYSDAPNHASLIDGVRLSRAETQIYPHADMDALDAMLDASRDQAATKLIVTDTVFSMDGDIAPLARLVELAEKYGAWLIVDDAHGFGVLGPQGRGALAHYALRSPHLVYVGKLGKAAGVSGAFVAADVTVVEWLIQRARPYIFTTASAPAVAHAVSKSIEIIAGDEGDQRRAHLASLIETTRAMLKKTRWMPVDSHTAVQPLVIGGNDETLEIAAALDKHGLWVPAIRPPTVPQNTSRLRISLSGAHSQDDLARLDYALDTL</sequence>
<dbReference type="Pfam" id="PF00202">
    <property type="entry name" value="Aminotran_3"/>
    <property type="match status" value="1"/>
</dbReference>